<dbReference type="PIRSF" id="PIRSF000538">
    <property type="entry name" value="GlpK"/>
    <property type="match status" value="1"/>
</dbReference>
<dbReference type="KEGG" id="paru:CYR75_15110"/>
<keyword evidence="7" id="KW-1185">Reference proteome</keyword>
<gene>
    <name evidence="6" type="ORF">CYR75_15110</name>
</gene>
<geneLocation type="plasmid" evidence="7">
    <name>pcba4604-01</name>
</geneLocation>
<protein>
    <recommendedName>
        <fullName evidence="8">Glycerol kinase</fullName>
    </recommendedName>
</protein>
<dbReference type="GO" id="GO:0005829">
    <property type="term" value="C:cytosol"/>
    <property type="evidence" value="ECO:0007669"/>
    <property type="project" value="TreeGrafter"/>
</dbReference>
<evidence type="ECO:0000256" key="3">
    <source>
        <dbReference type="ARBA" id="ARBA00022777"/>
    </source>
</evidence>
<dbReference type="Pfam" id="PF02782">
    <property type="entry name" value="FGGY_C"/>
    <property type="match status" value="1"/>
</dbReference>
<dbReference type="InterPro" id="IPR018485">
    <property type="entry name" value="FGGY_C"/>
</dbReference>
<name>A0A2K9MJF0_9RHOB</name>
<evidence type="ECO:0000256" key="1">
    <source>
        <dbReference type="ARBA" id="ARBA00009156"/>
    </source>
</evidence>
<dbReference type="OrthoDB" id="9805576at2"/>
<proteinExistence type="inferred from homology"/>
<keyword evidence="3" id="KW-0418">Kinase</keyword>
<sequence length="478" mass="49992">MTPKAPLVLVIDLGTTSLRCSVIDAQGIVCARRQSVVPERRNDDGLSWDGGLLAAYVLRDVRALADDWVLAGIAIANQRTTALVWDAATGTALGPVLSWSDGRTRGLDRTLRKRGVAMIPGLAASKWRWLLDRADPDGTRAAAGQLRVGTLETWLIWILTDGSFHVSDHVNASHSGLFDLVKLDWNRTLAAELNLHSSLLPQLVSCMPEVIPASAISGAPLILAVIGDQQASLVGQGCLAPGTAKITFGTSAVLNMVTGTAPLANPSRQAFGNVALSTPDGVSFGAEAAVMSAGSSVEWLVRLGVLRDVAALDAVVQPDQRSGAVFVPALEGLGVPHWQPGARGSFFGLSGATGAGGMTRAVLDGIVSATAEIIDQIEDATGQRLIEISVDGGLTRSNAFNAILAATVDRPLCRATDAEATTRGAAILAQRALGIDVPFASDRTPLDVPPGTMPADRTGWQDAVALTVEFTKTRNDRV</sequence>
<keyword evidence="6" id="KW-0614">Plasmid</keyword>
<organism evidence="6 7">
    <name type="scientific">Paracoccus jeotgali</name>
    <dbReference type="NCBI Taxonomy" id="2065379"/>
    <lineage>
        <taxon>Bacteria</taxon>
        <taxon>Pseudomonadati</taxon>
        <taxon>Pseudomonadota</taxon>
        <taxon>Alphaproteobacteria</taxon>
        <taxon>Rhodobacterales</taxon>
        <taxon>Paracoccaceae</taxon>
        <taxon>Paracoccus</taxon>
    </lineage>
</organism>
<evidence type="ECO:0000259" key="5">
    <source>
        <dbReference type="Pfam" id="PF02782"/>
    </source>
</evidence>
<feature type="domain" description="Carbohydrate kinase FGGY C-terminal" evidence="5">
    <location>
        <begin position="244"/>
        <end position="432"/>
    </location>
</feature>
<dbReference type="GO" id="GO:0004856">
    <property type="term" value="F:D-xylulokinase activity"/>
    <property type="evidence" value="ECO:0007669"/>
    <property type="project" value="TreeGrafter"/>
</dbReference>
<reference evidence="6 7" key="1">
    <citation type="submission" date="2017-12" db="EMBL/GenBank/DDBJ databases">
        <title>Genomic analysis of Paracoccus sp. CBA4604.</title>
        <authorList>
            <person name="Roh S.W."/>
            <person name="Kim J.Y."/>
            <person name="Kim J.S."/>
        </authorList>
    </citation>
    <scope>NUCLEOTIDE SEQUENCE [LARGE SCALE GENOMIC DNA]</scope>
    <source>
        <strain evidence="6 7">CBA4604</strain>
        <plasmid evidence="7">pcba4604-01</plasmid>
    </source>
</reference>
<dbReference type="PANTHER" id="PTHR10196">
    <property type="entry name" value="SUGAR KINASE"/>
    <property type="match status" value="1"/>
</dbReference>
<dbReference type="InterPro" id="IPR043129">
    <property type="entry name" value="ATPase_NBD"/>
</dbReference>
<comment type="similarity">
    <text evidence="1">Belongs to the FGGY kinase family.</text>
</comment>
<dbReference type="SUPFAM" id="SSF53067">
    <property type="entry name" value="Actin-like ATPase domain"/>
    <property type="match status" value="2"/>
</dbReference>
<evidence type="ECO:0008006" key="8">
    <source>
        <dbReference type="Google" id="ProtNLM"/>
    </source>
</evidence>
<keyword evidence="2" id="KW-0808">Transferase</keyword>
<evidence type="ECO:0000256" key="2">
    <source>
        <dbReference type="ARBA" id="ARBA00022679"/>
    </source>
</evidence>
<dbReference type="InterPro" id="IPR000577">
    <property type="entry name" value="Carb_kinase_FGGY"/>
</dbReference>
<evidence type="ECO:0000313" key="6">
    <source>
        <dbReference type="EMBL" id="AUM75757.1"/>
    </source>
</evidence>
<dbReference type="Gene3D" id="3.30.420.40">
    <property type="match status" value="2"/>
</dbReference>
<accession>A0A2K9MJF0</accession>
<dbReference type="AlphaFoldDB" id="A0A2K9MJF0"/>
<feature type="domain" description="Carbohydrate kinase FGGY N-terminal" evidence="4">
    <location>
        <begin position="8"/>
        <end position="207"/>
    </location>
</feature>
<dbReference type="PANTHER" id="PTHR10196:SF57">
    <property type="entry name" value="XYLULOSE KINASE"/>
    <property type="match status" value="1"/>
</dbReference>
<dbReference type="GO" id="GO:0005997">
    <property type="term" value="P:xylulose metabolic process"/>
    <property type="evidence" value="ECO:0007669"/>
    <property type="project" value="TreeGrafter"/>
</dbReference>
<dbReference type="EMBL" id="CP025584">
    <property type="protein sequence ID" value="AUM75757.1"/>
    <property type="molecule type" value="Genomic_DNA"/>
</dbReference>
<dbReference type="InterPro" id="IPR018484">
    <property type="entry name" value="FGGY_N"/>
</dbReference>
<dbReference type="Pfam" id="PF00370">
    <property type="entry name" value="FGGY_N"/>
    <property type="match status" value="1"/>
</dbReference>
<dbReference type="RefSeq" id="WP_101501095.1">
    <property type="nucleotide sequence ID" value="NZ_CP025584.1"/>
</dbReference>
<evidence type="ECO:0000313" key="7">
    <source>
        <dbReference type="Proteomes" id="UP000234882"/>
    </source>
</evidence>
<evidence type="ECO:0000259" key="4">
    <source>
        <dbReference type="Pfam" id="PF00370"/>
    </source>
</evidence>
<dbReference type="Proteomes" id="UP000234882">
    <property type="component" value="Plasmid pCBA4604-01"/>
</dbReference>